<evidence type="ECO:0000256" key="2">
    <source>
        <dbReference type="ARBA" id="ARBA00022475"/>
    </source>
</evidence>
<dbReference type="PANTHER" id="PTHR30213">
    <property type="entry name" value="INNER MEMBRANE PROTEIN YHJD"/>
    <property type="match status" value="1"/>
</dbReference>
<keyword evidence="3 6" id="KW-0812">Transmembrane</keyword>
<dbReference type="InterPro" id="IPR017039">
    <property type="entry name" value="Virul_fac_BrkB"/>
</dbReference>
<evidence type="ECO:0000256" key="6">
    <source>
        <dbReference type="SAM" id="Phobius"/>
    </source>
</evidence>
<keyword evidence="2" id="KW-1003">Cell membrane</keyword>
<dbReference type="PIRSF" id="PIRSF035875">
    <property type="entry name" value="RNase_BN"/>
    <property type="match status" value="1"/>
</dbReference>
<dbReference type="GO" id="GO:0005886">
    <property type="term" value="C:plasma membrane"/>
    <property type="evidence" value="ECO:0007669"/>
    <property type="project" value="UniProtKB-SubCell"/>
</dbReference>
<evidence type="ECO:0000313" key="7">
    <source>
        <dbReference type="EMBL" id="KTB49229.1"/>
    </source>
</evidence>
<feature type="transmembrane region" description="Helical" evidence="6">
    <location>
        <begin position="185"/>
        <end position="206"/>
    </location>
</feature>
<feature type="transmembrane region" description="Helical" evidence="6">
    <location>
        <begin position="254"/>
        <end position="275"/>
    </location>
</feature>
<evidence type="ECO:0000313" key="8">
    <source>
        <dbReference type="Proteomes" id="UP000053947"/>
    </source>
</evidence>
<evidence type="ECO:0000256" key="1">
    <source>
        <dbReference type="ARBA" id="ARBA00004651"/>
    </source>
</evidence>
<name>A0A0W0GKZ5_9CHLR</name>
<accession>A0A0W0GKZ5</accession>
<proteinExistence type="predicted"/>
<reference evidence="7 8" key="1">
    <citation type="submission" date="2015-06" db="EMBL/GenBank/DDBJ databases">
        <title>Genome sequence of the organohalide-respiring Dehalogenimonas alkenigignens type strain (IP3-3T).</title>
        <authorList>
            <person name="Key T.A."/>
            <person name="Richmond D.P."/>
            <person name="Bowman K.S."/>
            <person name="Cho Y.-J."/>
            <person name="Chun J."/>
            <person name="da Costa M.S."/>
            <person name="Rainey F.A."/>
            <person name="Moe W.M."/>
        </authorList>
    </citation>
    <scope>NUCLEOTIDE SEQUENCE [LARGE SCALE GENOMIC DNA]</scope>
    <source>
        <strain evidence="7 8">IP3-3</strain>
    </source>
</reference>
<evidence type="ECO:0000256" key="5">
    <source>
        <dbReference type="ARBA" id="ARBA00023136"/>
    </source>
</evidence>
<dbReference type="RefSeq" id="WP_058437758.1">
    <property type="nucleotide sequence ID" value="NZ_KQ758903.1"/>
</dbReference>
<dbReference type="AlphaFoldDB" id="A0A0W0GKZ5"/>
<dbReference type="NCBIfam" id="TIGR00765">
    <property type="entry name" value="yihY_not_rbn"/>
    <property type="match status" value="1"/>
</dbReference>
<evidence type="ECO:0000256" key="3">
    <source>
        <dbReference type="ARBA" id="ARBA00022692"/>
    </source>
</evidence>
<feature type="transmembrane region" description="Helical" evidence="6">
    <location>
        <begin position="218"/>
        <end position="242"/>
    </location>
</feature>
<feature type="transmembrane region" description="Helical" evidence="6">
    <location>
        <begin position="47"/>
        <end position="70"/>
    </location>
</feature>
<dbReference type="Proteomes" id="UP000053947">
    <property type="component" value="Unassembled WGS sequence"/>
</dbReference>
<dbReference type="EMBL" id="LFDV01000001">
    <property type="protein sequence ID" value="KTB49229.1"/>
    <property type="molecule type" value="Genomic_DNA"/>
</dbReference>
<keyword evidence="4 6" id="KW-1133">Transmembrane helix</keyword>
<dbReference type="OrthoDB" id="9775903at2"/>
<dbReference type="Pfam" id="PF03631">
    <property type="entry name" value="Virul_fac_BrkB"/>
    <property type="match status" value="1"/>
</dbReference>
<gene>
    <name evidence="7" type="ORF">DEALK_01410</name>
</gene>
<comment type="subcellular location">
    <subcellularLocation>
        <location evidence="1">Cell membrane</location>
        <topology evidence="1">Multi-pass membrane protein</topology>
    </subcellularLocation>
</comment>
<protein>
    <submittedName>
        <fullName evidence="7">Putative membrane protein</fullName>
    </submittedName>
</protein>
<dbReference type="PANTHER" id="PTHR30213:SF0">
    <property type="entry name" value="UPF0761 MEMBRANE PROTEIN YIHY"/>
    <property type="match status" value="1"/>
</dbReference>
<keyword evidence="5 6" id="KW-0472">Membrane</keyword>
<dbReference type="STRING" id="1217799.DEALK_01410"/>
<sequence>MGESQTGIKNNIAALRAWAEQYPFYRFLKRLAADWSADDATDRAAAVAYHAFFSLFPLMLGGIALLGFFLPDAEVRQAVSDALIRTLPGSADFIEDILDTVIELRGIGGIAGTAALLWSASNMFAAIRRAVNRAWGISRDRRFIPGKAHDLALVLTTGILFLLSMAASAAVSWPDADGQPAIGNLAALGSRLLGFLLVLSVFLIVNKFIPNTPTRWRWIWPGALVSAALFQAGAWGFIYYLANFADYTTVYGPLGSVIVLLLWIYISSIILILGAEINSELHRQSAVGDTPGKTQGG</sequence>
<evidence type="ECO:0000256" key="4">
    <source>
        <dbReference type="ARBA" id="ARBA00022989"/>
    </source>
</evidence>
<feature type="transmembrane region" description="Helical" evidence="6">
    <location>
        <begin position="151"/>
        <end position="173"/>
    </location>
</feature>
<comment type="caution">
    <text evidence="7">The sequence shown here is derived from an EMBL/GenBank/DDBJ whole genome shotgun (WGS) entry which is preliminary data.</text>
</comment>
<keyword evidence="8" id="KW-1185">Reference proteome</keyword>
<organism evidence="7 8">
    <name type="scientific">Dehalogenimonas alkenigignens</name>
    <dbReference type="NCBI Taxonomy" id="1217799"/>
    <lineage>
        <taxon>Bacteria</taxon>
        <taxon>Bacillati</taxon>
        <taxon>Chloroflexota</taxon>
        <taxon>Dehalococcoidia</taxon>
        <taxon>Dehalococcoidales</taxon>
        <taxon>Dehalococcoidaceae</taxon>
        <taxon>Dehalogenimonas</taxon>
    </lineage>
</organism>